<keyword evidence="2" id="KW-1185">Reference proteome</keyword>
<organism evidence="1 2">
    <name type="scientific">Sinimarinibacterium thermocellulolyticum</name>
    <dbReference type="NCBI Taxonomy" id="3170016"/>
    <lineage>
        <taxon>Bacteria</taxon>
        <taxon>Pseudomonadati</taxon>
        <taxon>Pseudomonadota</taxon>
        <taxon>Gammaproteobacteria</taxon>
        <taxon>Nevskiales</taxon>
        <taxon>Nevskiaceae</taxon>
        <taxon>Sinimarinibacterium</taxon>
    </lineage>
</organism>
<evidence type="ECO:0000313" key="2">
    <source>
        <dbReference type="Proteomes" id="UP001465331"/>
    </source>
</evidence>
<protein>
    <submittedName>
        <fullName evidence="1">Uncharacterized protein</fullName>
    </submittedName>
</protein>
<proteinExistence type="predicted"/>
<evidence type="ECO:0000313" key="1">
    <source>
        <dbReference type="EMBL" id="MES0873712.1"/>
    </source>
</evidence>
<dbReference type="Proteomes" id="UP001465331">
    <property type="component" value="Unassembled WGS sequence"/>
</dbReference>
<name>A0ABV2A902_9GAMM</name>
<reference evidence="1 2" key="1">
    <citation type="submission" date="2024-06" db="EMBL/GenBank/DDBJ databases">
        <authorList>
            <person name="Li Z."/>
            <person name="Jiang Y."/>
        </authorList>
    </citation>
    <scope>NUCLEOTIDE SEQUENCE [LARGE SCALE GENOMIC DNA]</scope>
    <source>
        <strain evidence="1 2">HSW-8</strain>
    </source>
</reference>
<gene>
    <name evidence="1" type="ORF">ABSH63_06815</name>
</gene>
<dbReference type="EMBL" id="JBEPIJ010000006">
    <property type="protein sequence ID" value="MES0873712.1"/>
    <property type="molecule type" value="Genomic_DNA"/>
</dbReference>
<accession>A0ABV2A902</accession>
<sequence length="92" mass="10146">MPALASQPTVKVVGANGTISLGKQYAGRQVLLEEQEPGVWLIRTATVIPDNERWLHHPQAAADLREALAWAQAHPVADTDDETLKRLRDEGR</sequence>
<dbReference type="RefSeq" id="WP_352888533.1">
    <property type="nucleotide sequence ID" value="NZ_JBEPIJ010000006.1"/>
</dbReference>
<comment type="caution">
    <text evidence="1">The sequence shown here is derived from an EMBL/GenBank/DDBJ whole genome shotgun (WGS) entry which is preliminary data.</text>
</comment>